<comment type="subcellular location">
    <subcellularLocation>
        <location evidence="1 7">Endoplasmic reticulum membrane</location>
        <topology evidence="1 7">Multi-pass membrane protein</topology>
    </subcellularLocation>
</comment>
<evidence type="ECO:0000256" key="6">
    <source>
        <dbReference type="ARBA" id="ARBA00023136"/>
    </source>
</evidence>
<dbReference type="Pfam" id="PF08285">
    <property type="entry name" value="DPM3"/>
    <property type="match status" value="1"/>
</dbReference>
<feature type="transmembrane region" description="Helical" evidence="7">
    <location>
        <begin position="17"/>
        <end position="35"/>
    </location>
</feature>
<dbReference type="InterPro" id="IPR013174">
    <property type="entry name" value="DPM3"/>
</dbReference>
<dbReference type="PANTHER" id="PTHR16433:SF0">
    <property type="entry name" value="DOLICHOL-PHOSPHATE MANNOSYLTRANSFERASE SUBUNIT 3"/>
    <property type="match status" value="1"/>
</dbReference>
<keyword evidence="6 7" id="KW-0472">Membrane</keyword>
<evidence type="ECO:0000313" key="9">
    <source>
        <dbReference type="Proteomes" id="UP000792457"/>
    </source>
</evidence>
<reference evidence="8" key="1">
    <citation type="submission" date="2013-04" db="EMBL/GenBank/DDBJ databases">
        <authorList>
            <person name="Qu J."/>
            <person name="Murali S.C."/>
            <person name="Bandaranaike D."/>
            <person name="Bellair M."/>
            <person name="Blankenburg K."/>
            <person name="Chao H."/>
            <person name="Dinh H."/>
            <person name="Doddapaneni H."/>
            <person name="Downs B."/>
            <person name="Dugan-Rocha S."/>
            <person name="Elkadiri S."/>
            <person name="Gnanaolivu R.D."/>
            <person name="Hernandez B."/>
            <person name="Javaid M."/>
            <person name="Jayaseelan J.C."/>
            <person name="Lee S."/>
            <person name="Li M."/>
            <person name="Ming W."/>
            <person name="Munidasa M."/>
            <person name="Muniz J."/>
            <person name="Nguyen L."/>
            <person name="Ongeri F."/>
            <person name="Osuji N."/>
            <person name="Pu L.-L."/>
            <person name="Puazo M."/>
            <person name="Qu C."/>
            <person name="Quiroz J."/>
            <person name="Raj R."/>
            <person name="Weissenberger G."/>
            <person name="Xin Y."/>
            <person name="Zou X."/>
            <person name="Han Y."/>
            <person name="Richards S."/>
            <person name="Worley K."/>
            <person name="Muzny D."/>
            <person name="Gibbs R."/>
        </authorList>
    </citation>
    <scope>NUCLEOTIDE SEQUENCE</scope>
    <source>
        <strain evidence="8">Sampled in the wild</strain>
    </source>
</reference>
<comment type="caution">
    <text evidence="8">The sequence shown here is derived from an EMBL/GenBank/DDBJ whole genome shotgun (WGS) entry which is preliminary data.</text>
</comment>
<dbReference type="UniPathway" id="UPA00378"/>
<dbReference type="EMBL" id="KZ308396">
    <property type="protein sequence ID" value="KAG8228932.1"/>
    <property type="molecule type" value="Genomic_DNA"/>
</dbReference>
<dbReference type="OrthoDB" id="2014333at2759"/>
<comment type="similarity">
    <text evidence="2 7">Belongs to the DPM3 family.</text>
</comment>
<comment type="subunit">
    <text evidence="7">Component of the dolichol-phosphate mannose (DPM) synthase complex.</text>
</comment>
<evidence type="ECO:0000256" key="2">
    <source>
        <dbReference type="ARBA" id="ARBA00010430"/>
    </source>
</evidence>
<dbReference type="Proteomes" id="UP000792457">
    <property type="component" value="Unassembled WGS sequence"/>
</dbReference>
<keyword evidence="4 7" id="KW-0256">Endoplasmic reticulum</keyword>
<evidence type="ECO:0000256" key="4">
    <source>
        <dbReference type="ARBA" id="ARBA00022824"/>
    </source>
</evidence>
<comment type="pathway">
    <text evidence="7">Protein modification; protein glycosylation.</text>
</comment>
<sequence length="115" mass="13024">MSGDDAKPGKPIIMTKLMQWLLGASVLFAIWGSFVTKQVEIPILDKWSNLVLFFPVIAIILFGLYAAMVVLWRVYNFNDCEEAAKELLEQIKEARKDLINKGMIFKEVTEEASGK</sequence>
<dbReference type="GO" id="GO:0033185">
    <property type="term" value="C:dolichol-phosphate-mannose synthase complex"/>
    <property type="evidence" value="ECO:0007669"/>
    <property type="project" value="TreeGrafter"/>
</dbReference>
<comment type="function">
    <text evidence="7">Stabilizer subunit of the dolichol-phosphate mannose (DPM) synthase complex; tethers catalytic subunit to the ER.</text>
</comment>
<keyword evidence="5 7" id="KW-1133">Transmembrane helix</keyword>
<proteinExistence type="inferred from homology"/>
<keyword evidence="9" id="KW-1185">Reference proteome</keyword>
<evidence type="ECO:0000256" key="5">
    <source>
        <dbReference type="ARBA" id="ARBA00022989"/>
    </source>
</evidence>
<dbReference type="GO" id="GO:0006506">
    <property type="term" value="P:GPI anchor biosynthetic process"/>
    <property type="evidence" value="ECO:0007669"/>
    <property type="project" value="TreeGrafter"/>
</dbReference>
<gene>
    <name evidence="8" type="ORF">J437_LFUL007324</name>
</gene>
<evidence type="ECO:0000256" key="1">
    <source>
        <dbReference type="ARBA" id="ARBA00004477"/>
    </source>
</evidence>
<protein>
    <recommendedName>
        <fullName evidence="7">Dolichol-phosphate mannosyltransferase subunit 3</fullName>
    </recommendedName>
</protein>
<dbReference type="AlphaFoldDB" id="A0A8K0K5V9"/>
<reference evidence="8" key="2">
    <citation type="submission" date="2017-10" db="EMBL/GenBank/DDBJ databases">
        <title>Ladona fulva Genome sequencing and assembly.</title>
        <authorList>
            <person name="Murali S."/>
            <person name="Richards S."/>
            <person name="Bandaranaike D."/>
            <person name="Bellair M."/>
            <person name="Blankenburg K."/>
            <person name="Chao H."/>
            <person name="Dinh H."/>
            <person name="Doddapaneni H."/>
            <person name="Dugan-Rocha S."/>
            <person name="Elkadiri S."/>
            <person name="Gnanaolivu R."/>
            <person name="Hernandez B."/>
            <person name="Skinner E."/>
            <person name="Javaid M."/>
            <person name="Lee S."/>
            <person name="Li M."/>
            <person name="Ming W."/>
            <person name="Munidasa M."/>
            <person name="Muniz J."/>
            <person name="Nguyen L."/>
            <person name="Hughes D."/>
            <person name="Osuji N."/>
            <person name="Pu L.-L."/>
            <person name="Puazo M."/>
            <person name="Qu C."/>
            <person name="Quiroz J."/>
            <person name="Raj R."/>
            <person name="Weissenberger G."/>
            <person name="Xin Y."/>
            <person name="Zou X."/>
            <person name="Han Y."/>
            <person name="Worley K."/>
            <person name="Muzny D."/>
            <person name="Gibbs R."/>
        </authorList>
    </citation>
    <scope>NUCLEOTIDE SEQUENCE</scope>
    <source>
        <strain evidence="8">Sampled in the wild</strain>
    </source>
</reference>
<evidence type="ECO:0000256" key="3">
    <source>
        <dbReference type="ARBA" id="ARBA00022692"/>
    </source>
</evidence>
<evidence type="ECO:0000313" key="8">
    <source>
        <dbReference type="EMBL" id="KAG8228932.1"/>
    </source>
</evidence>
<evidence type="ECO:0000256" key="7">
    <source>
        <dbReference type="RuleBase" id="RU365085"/>
    </source>
</evidence>
<dbReference type="PANTHER" id="PTHR16433">
    <property type="entry name" value="DOLICHOL-PHOSPHATE MANNOSYLTRANSFERASE SUBUNIT 3"/>
    <property type="match status" value="1"/>
</dbReference>
<organism evidence="8 9">
    <name type="scientific">Ladona fulva</name>
    <name type="common">Scarce chaser dragonfly</name>
    <name type="synonym">Libellula fulva</name>
    <dbReference type="NCBI Taxonomy" id="123851"/>
    <lineage>
        <taxon>Eukaryota</taxon>
        <taxon>Metazoa</taxon>
        <taxon>Ecdysozoa</taxon>
        <taxon>Arthropoda</taxon>
        <taxon>Hexapoda</taxon>
        <taxon>Insecta</taxon>
        <taxon>Pterygota</taxon>
        <taxon>Palaeoptera</taxon>
        <taxon>Odonata</taxon>
        <taxon>Epiprocta</taxon>
        <taxon>Anisoptera</taxon>
        <taxon>Libelluloidea</taxon>
        <taxon>Libellulidae</taxon>
        <taxon>Ladona</taxon>
    </lineage>
</organism>
<feature type="transmembrane region" description="Helical" evidence="7">
    <location>
        <begin position="47"/>
        <end position="72"/>
    </location>
</feature>
<name>A0A8K0K5V9_LADFU</name>
<dbReference type="GO" id="GO:0005789">
    <property type="term" value="C:endoplasmic reticulum membrane"/>
    <property type="evidence" value="ECO:0007669"/>
    <property type="project" value="UniProtKB-SubCell"/>
</dbReference>
<keyword evidence="3 7" id="KW-0812">Transmembrane</keyword>
<accession>A0A8K0K5V9</accession>